<dbReference type="RefSeq" id="XP_046059086.1">
    <property type="nucleotide sequence ID" value="XM_046207421.1"/>
</dbReference>
<dbReference type="OrthoDB" id="15478at2759"/>
<evidence type="ECO:0000256" key="1">
    <source>
        <dbReference type="ARBA" id="ARBA00006104"/>
    </source>
</evidence>
<reference evidence="8" key="2">
    <citation type="submission" date="2021-01" db="EMBL/GenBank/DDBJ databases">
        <authorList>
            <person name="Schikora-Tamarit M.A."/>
        </authorList>
    </citation>
    <scope>NUCLEOTIDE SEQUENCE</scope>
    <source>
        <strain evidence="8">CBS6075</strain>
    </source>
</reference>
<evidence type="ECO:0000256" key="5">
    <source>
        <dbReference type="PROSITE-ProRule" id="PRU01161"/>
    </source>
</evidence>
<dbReference type="PANTHER" id="PTHR14226">
    <property type="entry name" value="NEUROPATHY TARGET ESTERASE/SWISS CHEESE D.MELANOGASTER"/>
    <property type="match status" value="1"/>
</dbReference>
<comment type="similarity">
    <text evidence="1">Belongs to the PLPL family.</text>
</comment>
<dbReference type="CDD" id="cd07232">
    <property type="entry name" value="Pat_PLPL"/>
    <property type="match status" value="1"/>
</dbReference>
<name>A0A9P8NYN3_9ASCO</name>
<organism evidence="8 9">
    <name type="scientific">Ogataea philodendri</name>
    <dbReference type="NCBI Taxonomy" id="1378263"/>
    <lineage>
        <taxon>Eukaryota</taxon>
        <taxon>Fungi</taxon>
        <taxon>Dikarya</taxon>
        <taxon>Ascomycota</taxon>
        <taxon>Saccharomycotina</taxon>
        <taxon>Pichiomycetes</taxon>
        <taxon>Pichiales</taxon>
        <taxon>Pichiaceae</taxon>
        <taxon>Ogataea</taxon>
    </lineage>
</organism>
<dbReference type="Pfam" id="PF11815">
    <property type="entry name" value="DUF3336"/>
    <property type="match status" value="1"/>
</dbReference>
<dbReference type="Gene3D" id="3.40.1090.10">
    <property type="entry name" value="Cytosolic phospholipase A2 catalytic domain"/>
    <property type="match status" value="2"/>
</dbReference>
<evidence type="ECO:0000256" key="4">
    <source>
        <dbReference type="ARBA" id="ARBA00023098"/>
    </source>
</evidence>
<feature type="region of interest" description="Disordered" evidence="6">
    <location>
        <begin position="495"/>
        <end position="531"/>
    </location>
</feature>
<evidence type="ECO:0000256" key="2">
    <source>
        <dbReference type="ARBA" id="ARBA00022801"/>
    </source>
</evidence>
<accession>A0A9P8NYN3</accession>
<dbReference type="InterPro" id="IPR002641">
    <property type="entry name" value="PNPLA_dom"/>
</dbReference>
<evidence type="ECO:0000259" key="7">
    <source>
        <dbReference type="PROSITE" id="PS51635"/>
    </source>
</evidence>
<keyword evidence="3 5" id="KW-0442">Lipid degradation</keyword>
<comment type="caution">
    <text evidence="5">Lacks conserved residue(s) required for the propagation of feature annotation.</text>
</comment>
<sequence>MVSEYIVASGGERKTLLAKLQSASNYEDYVAKAKEMDKRLGLDEWKNKDRSAGYDWRTLQRLNRNLRHLRAERNYEELMVVLQGCVKSNFAGVENPMLYSQCYYGTKRLIEEYNSEVLSSINAIIDTDKVAADEKRIFFRIISRNYGKTALALSGGASFCYNHYGVLKALLENDLLPNIMSGTSGGGIIAALASTRTNKELLTLLTPKLAQRINAADGKKSWDWIKQWWTTGALFDSVTLARKAQWWTLGSTTFRESFERTGKILNIPTTPHEPHSPEILCNYITSPNCCIWSTLLASAAVPGVLKPVVLMEKDRKTHKIRPFSFGSRWQDGSLRTDIPLQSLNSYFNVQFTIVSQVNPHVLLWFYKNRGDIGRPVPRPRGKSYRGGFLPSYLENLIKLESLKWLKMIKDFQILPNFLDSDWSSVFLQRFDGTITLFPKIKVKDYFNLLGDPTEEQLAQLISNAELVTYPKLLFIKHRLGIERAIERGRKLNKNTTAGFSESESSTEEELNSSDLDSEYEEEISMGMRQRR</sequence>
<dbReference type="Pfam" id="PF01734">
    <property type="entry name" value="Patatin"/>
    <property type="match status" value="1"/>
</dbReference>
<proteinExistence type="inferred from homology"/>
<dbReference type="GO" id="GO:0004806">
    <property type="term" value="F:triacylglycerol lipase activity"/>
    <property type="evidence" value="ECO:0007669"/>
    <property type="project" value="InterPro"/>
</dbReference>
<dbReference type="InterPro" id="IPR050301">
    <property type="entry name" value="NTE"/>
</dbReference>
<feature type="active site" description="Proton acceptor" evidence="5">
    <location>
        <position position="331"/>
    </location>
</feature>
<dbReference type="InterPro" id="IPR016035">
    <property type="entry name" value="Acyl_Trfase/lysoPLipase"/>
</dbReference>
<evidence type="ECO:0000256" key="6">
    <source>
        <dbReference type="SAM" id="MobiDB-lite"/>
    </source>
</evidence>
<reference evidence="8" key="1">
    <citation type="journal article" date="2021" name="Open Biol.">
        <title>Shared evolutionary footprints suggest mitochondrial oxidative damage underlies multiple complex I losses in fungi.</title>
        <authorList>
            <person name="Schikora-Tamarit M.A."/>
            <person name="Marcet-Houben M."/>
            <person name="Nosek J."/>
            <person name="Gabaldon T."/>
        </authorList>
    </citation>
    <scope>NUCLEOTIDE SEQUENCE</scope>
    <source>
        <strain evidence="8">CBS6075</strain>
    </source>
</reference>
<evidence type="ECO:0000313" key="9">
    <source>
        <dbReference type="Proteomes" id="UP000769157"/>
    </source>
</evidence>
<dbReference type="Proteomes" id="UP000769157">
    <property type="component" value="Unassembled WGS sequence"/>
</dbReference>
<dbReference type="GeneID" id="70238125"/>
<gene>
    <name evidence="8" type="ORF">OGAPHI_006161</name>
</gene>
<keyword evidence="2 5" id="KW-0378">Hydrolase</keyword>
<evidence type="ECO:0000313" key="8">
    <source>
        <dbReference type="EMBL" id="KAH3661982.1"/>
    </source>
</evidence>
<keyword evidence="9" id="KW-1185">Reference proteome</keyword>
<dbReference type="GO" id="GO:0006641">
    <property type="term" value="P:triglyceride metabolic process"/>
    <property type="evidence" value="ECO:0007669"/>
    <property type="project" value="UniProtKB-ARBA"/>
</dbReference>
<dbReference type="AlphaFoldDB" id="A0A9P8NYN3"/>
<dbReference type="PANTHER" id="PTHR14226:SF66">
    <property type="entry name" value="TRIACYLGLYCEROL LIPASE PTL2"/>
    <property type="match status" value="1"/>
</dbReference>
<comment type="caution">
    <text evidence="8">The sequence shown here is derived from an EMBL/GenBank/DDBJ whole genome shotgun (WGS) entry which is preliminary data.</text>
</comment>
<dbReference type="SUPFAM" id="SSF52151">
    <property type="entry name" value="FabD/lysophospholipase-like"/>
    <property type="match status" value="1"/>
</dbReference>
<keyword evidence="4 5" id="KW-0443">Lipid metabolism</keyword>
<feature type="domain" description="PNPLA" evidence="7">
    <location>
        <begin position="151"/>
        <end position="344"/>
    </location>
</feature>
<feature type="active site" description="Nucleophile" evidence="5">
    <location>
        <position position="184"/>
    </location>
</feature>
<dbReference type="InterPro" id="IPR021771">
    <property type="entry name" value="Triacylglycerol_lipase_N"/>
</dbReference>
<protein>
    <recommendedName>
        <fullName evidence="7">PNPLA domain-containing protein</fullName>
    </recommendedName>
</protein>
<dbReference type="GO" id="GO:0016042">
    <property type="term" value="P:lipid catabolic process"/>
    <property type="evidence" value="ECO:0007669"/>
    <property type="project" value="UniProtKB-UniRule"/>
</dbReference>
<feature type="short sequence motif" description="GXSXG" evidence="5">
    <location>
        <begin position="182"/>
        <end position="186"/>
    </location>
</feature>
<feature type="compositionally biased region" description="Acidic residues" evidence="6">
    <location>
        <begin position="504"/>
        <end position="523"/>
    </location>
</feature>
<evidence type="ECO:0000256" key="3">
    <source>
        <dbReference type="ARBA" id="ARBA00022963"/>
    </source>
</evidence>
<dbReference type="EMBL" id="JAEUBE010000414">
    <property type="protein sequence ID" value="KAH3661982.1"/>
    <property type="molecule type" value="Genomic_DNA"/>
</dbReference>
<dbReference type="PROSITE" id="PS51635">
    <property type="entry name" value="PNPLA"/>
    <property type="match status" value="1"/>
</dbReference>